<keyword evidence="1" id="KW-0472">Membrane</keyword>
<feature type="transmembrane region" description="Helical" evidence="1">
    <location>
        <begin position="354"/>
        <end position="378"/>
    </location>
</feature>
<feature type="transmembrane region" description="Helical" evidence="1">
    <location>
        <begin position="213"/>
        <end position="233"/>
    </location>
</feature>
<feature type="transmembrane region" description="Helical" evidence="1">
    <location>
        <begin position="63"/>
        <end position="80"/>
    </location>
</feature>
<dbReference type="RefSeq" id="WP_037427273.1">
    <property type="nucleotide sequence ID" value="NZ_AP026732.1"/>
</dbReference>
<evidence type="ECO:0000313" key="3">
    <source>
        <dbReference type="Proteomes" id="UP001187859"/>
    </source>
</evidence>
<protein>
    <submittedName>
        <fullName evidence="2">NnrS family protein</fullName>
    </submittedName>
</protein>
<feature type="transmembrane region" description="Helical" evidence="1">
    <location>
        <begin position="269"/>
        <end position="291"/>
    </location>
</feature>
<accession>A0AAE4PXX1</accession>
<gene>
    <name evidence="2" type="ORF">QM089_10175</name>
</gene>
<keyword evidence="1" id="KW-0812">Transmembrane</keyword>
<feature type="transmembrane region" description="Helical" evidence="1">
    <location>
        <begin position="179"/>
        <end position="201"/>
    </location>
</feature>
<dbReference type="InterPro" id="IPR010266">
    <property type="entry name" value="NnrS"/>
</dbReference>
<organism evidence="2 3">
    <name type="scientific">Shewanella xiamenensis</name>
    <dbReference type="NCBI Taxonomy" id="332186"/>
    <lineage>
        <taxon>Bacteria</taxon>
        <taxon>Pseudomonadati</taxon>
        <taxon>Pseudomonadota</taxon>
        <taxon>Gammaproteobacteria</taxon>
        <taxon>Alteromonadales</taxon>
        <taxon>Shewanellaceae</taxon>
        <taxon>Shewanella</taxon>
    </lineage>
</organism>
<dbReference type="EMBL" id="JASGOQ010000001">
    <property type="protein sequence ID" value="MDV5390612.1"/>
    <property type="molecule type" value="Genomic_DNA"/>
</dbReference>
<dbReference type="Proteomes" id="UP001187859">
    <property type="component" value="Unassembled WGS sequence"/>
</dbReference>
<comment type="caution">
    <text evidence="2">The sequence shown here is derived from an EMBL/GenBank/DDBJ whole genome shotgun (WGS) entry which is preliminary data.</text>
</comment>
<proteinExistence type="predicted"/>
<reference evidence="2" key="1">
    <citation type="submission" date="2023-05" db="EMBL/GenBank/DDBJ databases">
        <title>Colonisation of extended spectrum b-lactamase- and carbapenemase-producing bacteria on hospital surfaces from low- and middle-income countries.</title>
        <authorList>
            <person name="Nieto-Rosado M."/>
            <person name="Sands K."/>
            <person name="Iregbu K."/>
            <person name="Zahra R."/>
            <person name="Mazarati J.B."/>
            <person name="Mehtar S."/>
            <person name="Barnards-Group B."/>
            <person name="Walsh T.R."/>
        </authorList>
    </citation>
    <scope>NUCLEOTIDE SEQUENCE</scope>
    <source>
        <strain evidence="2">PP-E493</strain>
    </source>
</reference>
<feature type="transmembrane region" description="Helical" evidence="1">
    <location>
        <begin position="146"/>
        <end position="167"/>
    </location>
</feature>
<feature type="transmembrane region" description="Helical" evidence="1">
    <location>
        <begin position="239"/>
        <end position="257"/>
    </location>
</feature>
<feature type="transmembrane region" description="Helical" evidence="1">
    <location>
        <begin position="330"/>
        <end position="348"/>
    </location>
</feature>
<feature type="transmembrane region" description="Helical" evidence="1">
    <location>
        <begin position="297"/>
        <end position="318"/>
    </location>
</feature>
<keyword evidence="1" id="KW-1133">Transmembrane helix</keyword>
<dbReference type="AlphaFoldDB" id="A0AAE4PXX1"/>
<name>A0AAE4PXX1_9GAMM</name>
<evidence type="ECO:0000313" key="2">
    <source>
        <dbReference type="EMBL" id="MDV5390612.1"/>
    </source>
</evidence>
<feature type="transmembrane region" description="Helical" evidence="1">
    <location>
        <begin position="116"/>
        <end position="139"/>
    </location>
</feature>
<dbReference type="Pfam" id="PF05940">
    <property type="entry name" value="NnrS"/>
    <property type="match status" value="1"/>
</dbReference>
<sequence length="391" mass="43236">MLNIDEPAHLQPKLPLFRLGFRPFFLFASLFSLLSLGIWGGFLSGLSLLPNNINPLWWHGHEMIFGFACAVVAGFLLTAVQNWTGQPGLKGLPLIGLFTVWLLPRLLFILPLDIPFVAIMIIDLMFLPLTAVALSISVVKVRQWRNFVFIPILSLLTLFNGFSYYGLITNQLQWANNGLYAAVILVGVIVALLGGRVIPFFTERATQWQRHSAIPVLEWLSFASLLTLVASLFLPQIILLTRALAGIAGLVLLLRWSRWGWQASWSVPLLWSLHLSYLCIPIGLILIATGLPLSVGMHAITVGGLGGMILAMMSRVSLGHTGRQLKPARPMTLAFGLILLATVFRVLAGLPSAWFIELMLAAIICWMLAFGCFCYYYAPMLCRVRADGRPG</sequence>
<evidence type="ECO:0000256" key="1">
    <source>
        <dbReference type="SAM" id="Phobius"/>
    </source>
</evidence>
<feature type="transmembrane region" description="Helical" evidence="1">
    <location>
        <begin position="21"/>
        <end position="43"/>
    </location>
</feature>
<feature type="transmembrane region" description="Helical" evidence="1">
    <location>
        <begin position="92"/>
        <end position="110"/>
    </location>
</feature>